<dbReference type="InterPro" id="IPR015414">
    <property type="entry name" value="TMEM64"/>
</dbReference>
<evidence type="ECO:0000256" key="3">
    <source>
        <dbReference type="ARBA" id="ARBA00022692"/>
    </source>
</evidence>
<name>A0A173XYI5_9CLOT</name>
<comment type="subcellular location">
    <subcellularLocation>
        <location evidence="1 6">Cell membrane</location>
        <topology evidence="1 6">Multi-pass membrane protein</topology>
    </subcellularLocation>
</comment>
<dbReference type="OrthoDB" id="9812980at2"/>
<dbReference type="Pfam" id="PF09335">
    <property type="entry name" value="VTT_dom"/>
    <property type="match status" value="1"/>
</dbReference>
<feature type="transmembrane region" description="Helical" evidence="6">
    <location>
        <begin position="161"/>
        <end position="182"/>
    </location>
</feature>
<sequence>MKKEKINKIKFTIFIAFIVCILVCVLLNWNTIKHLKIHKLLKYLEGIGPVAMLVYLGMHIIKPFLIVIPSNILALGAGIVFGPIKGFLLTMFGFFLSGTVAFYISRFLGKDFVESIIGGKLMKLDNNMEKNGFKILFLLRLPPVLPYDPLSYACGLTKIKYWDFIIASVIGVIPETICYSIIGREAHNPLSPKFLIPISVLIVAVVGSKFIMDKRHKIS</sequence>
<comment type="caution">
    <text evidence="8">The sequence shown here is derived from an EMBL/GenBank/DDBJ whole genome shotgun (WGS) entry which is preliminary data.</text>
</comment>
<evidence type="ECO:0000313" key="8">
    <source>
        <dbReference type="EMBL" id="OBY10865.1"/>
    </source>
</evidence>
<gene>
    <name evidence="8" type="ORF">CP373A1_10210</name>
</gene>
<reference evidence="8 9" key="1">
    <citation type="submission" date="2016-06" db="EMBL/GenBank/DDBJ databases">
        <authorList>
            <person name="Kjaerup R.B."/>
            <person name="Dalgaard T.S."/>
            <person name="Juul-Madsen H.R."/>
        </authorList>
    </citation>
    <scope>NUCLEOTIDE SEQUENCE [LARGE SCALE GENOMIC DNA]</scope>
    <source>
        <strain evidence="8 9">373-A1</strain>
    </source>
</reference>
<dbReference type="RefSeq" id="WP_051195874.1">
    <property type="nucleotide sequence ID" value="NZ_CABHIH010000002.1"/>
</dbReference>
<organism evidence="8 9">
    <name type="scientific">Clostridium paraputrificum</name>
    <dbReference type="NCBI Taxonomy" id="29363"/>
    <lineage>
        <taxon>Bacteria</taxon>
        <taxon>Bacillati</taxon>
        <taxon>Bacillota</taxon>
        <taxon>Clostridia</taxon>
        <taxon>Eubacteriales</taxon>
        <taxon>Clostridiaceae</taxon>
        <taxon>Clostridium</taxon>
    </lineage>
</organism>
<dbReference type="AlphaFoldDB" id="A0A173XYI5"/>
<dbReference type="eggNOG" id="COG0398">
    <property type="taxonomic scope" value="Bacteria"/>
</dbReference>
<dbReference type="InterPro" id="IPR032816">
    <property type="entry name" value="VTT_dom"/>
</dbReference>
<comment type="similarity">
    <text evidence="6">Belongs to the TVP38/TMEM64 family.</text>
</comment>
<accession>A0A173XYI5</accession>
<evidence type="ECO:0000313" key="9">
    <source>
        <dbReference type="Proteomes" id="UP000092714"/>
    </source>
</evidence>
<feature type="transmembrane region" description="Helical" evidence="6">
    <location>
        <begin position="87"/>
        <end position="105"/>
    </location>
</feature>
<feature type="transmembrane region" description="Helical" evidence="6">
    <location>
        <begin position="194"/>
        <end position="212"/>
    </location>
</feature>
<dbReference type="GO" id="GO:0005886">
    <property type="term" value="C:plasma membrane"/>
    <property type="evidence" value="ECO:0007669"/>
    <property type="project" value="UniProtKB-SubCell"/>
</dbReference>
<evidence type="ECO:0000256" key="1">
    <source>
        <dbReference type="ARBA" id="ARBA00004651"/>
    </source>
</evidence>
<feature type="domain" description="VTT" evidence="7">
    <location>
        <begin position="68"/>
        <end position="184"/>
    </location>
</feature>
<keyword evidence="2 6" id="KW-1003">Cell membrane</keyword>
<keyword evidence="5 6" id="KW-0472">Membrane</keyword>
<evidence type="ECO:0000256" key="6">
    <source>
        <dbReference type="RuleBase" id="RU366058"/>
    </source>
</evidence>
<evidence type="ECO:0000259" key="7">
    <source>
        <dbReference type="Pfam" id="PF09335"/>
    </source>
</evidence>
<keyword evidence="3 6" id="KW-0812">Transmembrane</keyword>
<evidence type="ECO:0000256" key="4">
    <source>
        <dbReference type="ARBA" id="ARBA00022989"/>
    </source>
</evidence>
<proteinExistence type="inferred from homology"/>
<feature type="transmembrane region" description="Helical" evidence="6">
    <location>
        <begin position="64"/>
        <end position="81"/>
    </location>
</feature>
<evidence type="ECO:0000256" key="2">
    <source>
        <dbReference type="ARBA" id="ARBA00022475"/>
    </source>
</evidence>
<dbReference type="PANTHER" id="PTHR12677">
    <property type="entry name" value="GOLGI APPARATUS MEMBRANE PROTEIN TVP38-RELATED"/>
    <property type="match status" value="1"/>
</dbReference>
<dbReference type="PANTHER" id="PTHR12677:SF49">
    <property type="entry name" value="TVP38_TMEM64 FAMILY MEMBRANE PROTEIN"/>
    <property type="match status" value="1"/>
</dbReference>
<evidence type="ECO:0000256" key="5">
    <source>
        <dbReference type="ARBA" id="ARBA00023136"/>
    </source>
</evidence>
<dbReference type="EMBL" id="MAPZ01000019">
    <property type="protein sequence ID" value="OBY10865.1"/>
    <property type="molecule type" value="Genomic_DNA"/>
</dbReference>
<feature type="transmembrane region" description="Helical" evidence="6">
    <location>
        <begin position="12"/>
        <end position="29"/>
    </location>
</feature>
<dbReference type="Proteomes" id="UP000092714">
    <property type="component" value="Unassembled WGS sequence"/>
</dbReference>
<protein>
    <recommendedName>
        <fullName evidence="6">TVP38/TMEM64 family membrane protein</fullName>
    </recommendedName>
</protein>
<dbReference type="GeneID" id="42774787"/>
<keyword evidence="4 6" id="KW-1133">Transmembrane helix</keyword>
<keyword evidence="9" id="KW-1185">Reference proteome</keyword>